<feature type="region of interest" description="Disordered" evidence="1">
    <location>
        <begin position="214"/>
        <end position="242"/>
    </location>
</feature>
<evidence type="ECO:0000256" key="1">
    <source>
        <dbReference type="SAM" id="MobiDB-lite"/>
    </source>
</evidence>
<feature type="compositionally biased region" description="Polar residues" evidence="1">
    <location>
        <begin position="223"/>
        <end position="233"/>
    </location>
</feature>
<reference evidence="3" key="1">
    <citation type="journal article" date="2014" name="Parasitol. Int.">
        <title>Diversity of Babesia bovis merozoite surface antigen genes in the Philippines.</title>
        <authorList>
            <person name="Tattiyapong M."/>
            <person name="Sivakumar T."/>
            <person name="Ybanez A.P."/>
            <person name="Ybanez R.H.D."/>
            <person name="Perez Z.O."/>
            <person name="Guswanto A."/>
            <person name="Igarashi I."/>
            <person name="Yokoyama N."/>
        </authorList>
    </citation>
    <scope>NUCLEOTIDE SEQUENCE</scope>
    <source>
        <strain evidence="3">P207</strain>
        <strain evidence="4">P214</strain>
        <tissue evidence="3">Whole blood</tissue>
    </source>
</reference>
<protein>
    <submittedName>
        <fullName evidence="3">Merozoite surface antigen-2c</fullName>
    </submittedName>
</protein>
<sequence>MVSFNIITVAFCSILFDSPLVFSQKEVAPAKQENVRHLLFDDMKLFYDVMRNFGESKVKSILEKNFEAVEMEAPSATETQKNLKTLMELIKTNAPFKTSDFDTLNLDYLSGQSNEELFKLLIDAINGMKENVAKVNEYLTEEGDHSLTGDELLKFIYKELVYDDESEFDKEKLEKLYKTFSEDSNALATLQSTFSTFNQKKTAKDGYKFIEPVQTPERIEPQPSATGNLNGQPSKPAETPKPTVSSFTYGGLTVATLCYFVLSAF</sequence>
<evidence type="ECO:0000313" key="3">
    <source>
        <dbReference type="EMBL" id="BAO04536.1"/>
    </source>
</evidence>
<organism evidence="3">
    <name type="scientific">Babesia bovis</name>
    <dbReference type="NCBI Taxonomy" id="5865"/>
    <lineage>
        <taxon>Eukaryota</taxon>
        <taxon>Sar</taxon>
        <taxon>Alveolata</taxon>
        <taxon>Apicomplexa</taxon>
        <taxon>Aconoidasida</taxon>
        <taxon>Piroplasmida</taxon>
        <taxon>Babesiidae</taxon>
        <taxon>Babesia</taxon>
    </lineage>
</organism>
<gene>
    <name evidence="3" type="primary">MSA-2c</name>
</gene>
<keyword evidence="2" id="KW-0732">Signal</keyword>
<keyword evidence="3" id="KW-0477">Merozoite</keyword>
<evidence type="ECO:0000313" key="4">
    <source>
        <dbReference type="EMBL" id="BAO04538.1"/>
    </source>
</evidence>
<name>U6C7T6_BABBO</name>
<feature type="signal peptide" evidence="2">
    <location>
        <begin position="1"/>
        <end position="23"/>
    </location>
</feature>
<dbReference type="EMBL" id="AB819796">
    <property type="protein sequence ID" value="BAO04538.1"/>
    <property type="molecule type" value="Genomic_DNA"/>
</dbReference>
<proteinExistence type="predicted"/>
<dbReference type="AlphaFoldDB" id="U6C7T6"/>
<dbReference type="EMBL" id="AB819794">
    <property type="protein sequence ID" value="BAO04536.1"/>
    <property type="molecule type" value="Genomic_DNA"/>
</dbReference>
<evidence type="ECO:0000256" key="2">
    <source>
        <dbReference type="SAM" id="SignalP"/>
    </source>
</evidence>
<feature type="chain" id="PRO_5010153086" evidence="2">
    <location>
        <begin position="24"/>
        <end position="265"/>
    </location>
</feature>
<accession>U6C7T6</accession>